<gene>
    <name evidence="6" type="ORF">GA0074694_5801</name>
</gene>
<evidence type="ECO:0000259" key="5">
    <source>
        <dbReference type="PROSITE" id="PS50975"/>
    </source>
</evidence>
<dbReference type="SUPFAM" id="SSF56059">
    <property type="entry name" value="Glutathione synthetase ATP-binding domain-like"/>
    <property type="match status" value="1"/>
</dbReference>
<dbReference type="GO" id="GO:0005524">
    <property type="term" value="F:ATP binding"/>
    <property type="evidence" value="ECO:0007669"/>
    <property type="project" value="UniProtKB-UniRule"/>
</dbReference>
<dbReference type="STRING" id="47866.GA0074694_5801"/>
<keyword evidence="2 4" id="KW-0547">Nucleotide-binding</keyword>
<dbReference type="GO" id="GO:0016874">
    <property type="term" value="F:ligase activity"/>
    <property type="evidence" value="ECO:0007669"/>
    <property type="project" value="UniProtKB-KW"/>
</dbReference>
<accession>A0A1C6SMV4</accession>
<keyword evidence="7" id="KW-1185">Reference proteome</keyword>
<keyword evidence="1" id="KW-0436">Ligase</keyword>
<dbReference type="AlphaFoldDB" id="A0A1C6SMV4"/>
<evidence type="ECO:0000313" key="7">
    <source>
        <dbReference type="Proteomes" id="UP000198906"/>
    </source>
</evidence>
<protein>
    <submittedName>
        <fullName evidence="6">Biotin carboxylase</fullName>
    </submittedName>
</protein>
<keyword evidence="3 4" id="KW-0067">ATP-binding</keyword>
<sequence length="362" mass="39016">MADLGHHDDAEHLLDELHAFGVARVLPGSERGVLLANKLSHRLGLPGNEVSMARAWRDKYAMAAALRAMGLDAPRSALVDDVASAVAYFDAQGGRPVVVKPVSSAGTDGVRICPTEDEVRDAAMSVLSHPNIYGHKNASLLVQERLDGVEHIVNTVSVDGVHKISDVWVSNKRVEATGLPFYDYQDAVPVDDALAAVVRYAKDALTALGIRNGAAHTELMVTDRGPVLIETGARLMGSSMPDLTYRLTGMSHVHLLCAALCDPAAFDRYDETKVVHSKRMRYVWLSNQRACARGPGAWQAELGALPTFAELSTFAVSQDVIPQTVDVITAPGLVALVGDDDADLDRDHRAIRALEADDLYAR</sequence>
<dbReference type="Proteomes" id="UP000198906">
    <property type="component" value="Unassembled WGS sequence"/>
</dbReference>
<dbReference type="PROSITE" id="PS50975">
    <property type="entry name" value="ATP_GRASP"/>
    <property type="match status" value="1"/>
</dbReference>
<dbReference type="GO" id="GO:0046872">
    <property type="term" value="F:metal ion binding"/>
    <property type="evidence" value="ECO:0007669"/>
    <property type="project" value="InterPro"/>
</dbReference>
<dbReference type="SMART" id="SM01209">
    <property type="entry name" value="GARS_A"/>
    <property type="match status" value="1"/>
</dbReference>
<dbReference type="PANTHER" id="PTHR43585:SF2">
    <property type="entry name" value="ATP-GRASP ENZYME FSQD"/>
    <property type="match status" value="1"/>
</dbReference>
<proteinExistence type="predicted"/>
<dbReference type="InterPro" id="IPR011761">
    <property type="entry name" value="ATP-grasp"/>
</dbReference>
<evidence type="ECO:0000256" key="4">
    <source>
        <dbReference type="PROSITE-ProRule" id="PRU00409"/>
    </source>
</evidence>
<reference evidence="7" key="1">
    <citation type="submission" date="2016-06" db="EMBL/GenBank/DDBJ databases">
        <authorList>
            <person name="Varghese N."/>
        </authorList>
    </citation>
    <scope>NUCLEOTIDE SEQUENCE [LARGE SCALE GENOMIC DNA]</scope>
    <source>
        <strain evidence="7">DSM 46123</strain>
    </source>
</reference>
<feature type="domain" description="ATP-grasp" evidence="5">
    <location>
        <begin position="63"/>
        <end position="261"/>
    </location>
</feature>
<evidence type="ECO:0000256" key="1">
    <source>
        <dbReference type="ARBA" id="ARBA00022598"/>
    </source>
</evidence>
<dbReference type="InterPro" id="IPR052032">
    <property type="entry name" value="ATP-dep_AA_Ligase"/>
</dbReference>
<dbReference type="Pfam" id="PF13535">
    <property type="entry name" value="ATP-grasp_4"/>
    <property type="match status" value="1"/>
</dbReference>
<dbReference type="Gene3D" id="3.30.470.20">
    <property type="entry name" value="ATP-grasp fold, B domain"/>
    <property type="match status" value="1"/>
</dbReference>
<dbReference type="PANTHER" id="PTHR43585">
    <property type="entry name" value="FUMIPYRROLE BIOSYNTHESIS PROTEIN C"/>
    <property type="match status" value="1"/>
</dbReference>
<organism evidence="6 7">
    <name type="scientific">Micromonospora inyonensis</name>
    <dbReference type="NCBI Taxonomy" id="47866"/>
    <lineage>
        <taxon>Bacteria</taxon>
        <taxon>Bacillati</taxon>
        <taxon>Actinomycetota</taxon>
        <taxon>Actinomycetes</taxon>
        <taxon>Micromonosporales</taxon>
        <taxon>Micromonosporaceae</taxon>
        <taxon>Micromonospora</taxon>
    </lineage>
</organism>
<dbReference type="EMBL" id="FMHU01000002">
    <property type="protein sequence ID" value="SCL30800.1"/>
    <property type="molecule type" value="Genomic_DNA"/>
</dbReference>
<evidence type="ECO:0000313" key="6">
    <source>
        <dbReference type="EMBL" id="SCL30800.1"/>
    </source>
</evidence>
<name>A0A1C6SMV4_9ACTN</name>
<evidence type="ECO:0000256" key="3">
    <source>
        <dbReference type="ARBA" id="ARBA00022840"/>
    </source>
</evidence>
<evidence type="ECO:0000256" key="2">
    <source>
        <dbReference type="ARBA" id="ARBA00022741"/>
    </source>
</evidence>